<evidence type="ECO:0000313" key="3">
    <source>
        <dbReference type="Proteomes" id="UP001370758"/>
    </source>
</evidence>
<keyword evidence="1" id="KW-0812">Transmembrane</keyword>
<name>A0AAV9WKS0_9PEZI</name>
<protein>
    <recommendedName>
        <fullName evidence="4">Transmembrane protein</fullName>
    </recommendedName>
</protein>
<comment type="caution">
    <text evidence="2">The sequence shown here is derived from an EMBL/GenBank/DDBJ whole genome shotgun (WGS) entry which is preliminary data.</text>
</comment>
<gene>
    <name evidence="2" type="ORF">TWF481_004459</name>
</gene>
<evidence type="ECO:0000256" key="1">
    <source>
        <dbReference type="SAM" id="Phobius"/>
    </source>
</evidence>
<dbReference type="EMBL" id="JAVHJL010000002">
    <property type="protein sequence ID" value="KAK6509729.1"/>
    <property type="molecule type" value="Genomic_DNA"/>
</dbReference>
<organism evidence="2 3">
    <name type="scientific">Arthrobotrys musiformis</name>
    <dbReference type="NCBI Taxonomy" id="47236"/>
    <lineage>
        <taxon>Eukaryota</taxon>
        <taxon>Fungi</taxon>
        <taxon>Dikarya</taxon>
        <taxon>Ascomycota</taxon>
        <taxon>Pezizomycotina</taxon>
        <taxon>Orbiliomycetes</taxon>
        <taxon>Orbiliales</taxon>
        <taxon>Orbiliaceae</taxon>
        <taxon>Arthrobotrys</taxon>
    </lineage>
</organism>
<accession>A0AAV9WKS0</accession>
<keyword evidence="1" id="KW-0472">Membrane</keyword>
<dbReference type="AlphaFoldDB" id="A0AAV9WKS0"/>
<feature type="transmembrane region" description="Helical" evidence="1">
    <location>
        <begin position="12"/>
        <end position="33"/>
    </location>
</feature>
<proteinExistence type="predicted"/>
<dbReference type="Proteomes" id="UP001370758">
    <property type="component" value="Unassembled WGS sequence"/>
</dbReference>
<evidence type="ECO:0000313" key="2">
    <source>
        <dbReference type="EMBL" id="KAK6509729.1"/>
    </source>
</evidence>
<sequence>MPPPQRDNFLISVLLIVMVCLLGIIGIIICYSLNLNSTNSQKRDCISRYAPVVSPSTDIYPYSYPISTIPAIISANNIFTATYVDLNPTGGFDVGGFVVGLVKGVLSLPIRCCRWISGLFAGLYEHITSLMAKIYASFATNIVLLLRKIPIQLNILPPWVMQEGMRG</sequence>
<keyword evidence="1" id="KW-1133">Transmembrane helix</keyword>
<keyword evidence="3" id="KW-1185">Reference proteome</keyword>
<evidence type="ECO:0008006" key="4">
    <source>
        <dbReference type="Google" id="ProtNLM"/>
    </source>
</evidence>
<reference evidence="2 3" key="1">
    <citation type="submission" date="2023-08" db="EMBL/GenBank/DDBJ databases">
        <authorList>
            <person name="Palmer J.M."/>
        </authorList>
    </citation>
    <scope>NUCLEOTIDE SEQUENCE [LARGE SCALE GENOMIC DNA]</scope>
    <source>
        <strain evidence="2 3">TWF481</strain>
    </source>
</reference>